<keyword evidence="6 14" id="KW-0660">Purine salvage</keyword>
<dbReference type="InterPro" id="IPR029056">
    <property type="entry name" value="Ribokinase-like"/>
</dbReference>
<dbReference type="Gene3D" id="3.40.1190.20">
    <property type="match status" value="1"/>
</dbReference>
<evidence type="ECO:0000313" key="17">
    <source>
        <dbReference type="Proteomes" id="UP000789405"/>
    </source>
</evidence>
<evidence type="ECO:0000256" key="1">
    <source>
        <dbReference type="ARBA" id="ARBA00001946"/>
    </source>
</evidence>
<reference evidence="16" key="1">
    <citation type="submission" date="2021-06" db="EMBL/GenBank/DDBJ databases">
        <authorList>
            <person name="Kallberg Y."/>
            <person name="Tangrot J."/>
            <person name="Rosling A."/>
        </authorList>
    </citation>
    <scope>NUCLEOTIDE SEQUENCE</scope>
    <source>
        <strain evidence="16">MA453B</strain>
    </source>
</reference>
<evidence type="ECO:0000256" key="9">
    <source>
        <dbReference type="ARBA" id="ARBA00022840"/>
    </source>
</evidence>
<evidence type="ECO:0000256" key="10">
    <source>
        <dbReference type="ARBA" id="ARBA00022842"/>
    </source>
</evidence>
<dbReference type="FunFam" id="3.40.1190.20:FF:000076">
    <property type="entry name" value="Adenosine kinase"/>
    <property type="match status" value="1"/>
</dbReference>
<feature type="domain" description="Carbohydrate kinase PfkB" evidence="15">
    <location>
        <begin position="61"/>
        <end position="374"/>
    </location>
</feature>
<evidence type="ECO:0000256" key="2">
    <source>
        <dbReference type="ARBA" id="ARBA00004801"/>
    </source>
</evidence>
<evidence type="ECO:0000256" key="13">
    <source>
        <dbReference type="PIRSR" id="PIRSR601805-1"/>
    </source>
</evidence>
<keyword evidence="10 14" id="KW-0460">Magnesium</keyword>
<keyword evidence="17" id="KW-1185">Reference proteome</keyword>
<comment type="pathway">
    <text evidence="2 14">Purine metabolism; AMP biosynthesis via salvage pathway; AMP from adenosine: step 1/1.</text>
</comment>
<dbReference type="EMBL" id="CAJVPY010010792">
    <property type="protein sequence ID" value="CAG8721785.1"/>
    <property type="molecule type" value="Genomic_DNA"/>
</dbReference>
<dbReference type="GO" id="GO:0044209">
    <property type="term" value="P:AMP salvage"/>
    <property type="evidence" value="ECO:0007669"/>
    <property type="project" value="UniProtKB-UniRule"/>
</dbReference>
<accession>A0A9N9ND44</accession>
<comment type="function">
    <text evidence="14">ATP dependent phosphorylation of adenosine and other related nucleoside analogs to monophosphate derivatives.</text>
</comment>
<evidence type="ECO:0000256" key="6">
    <source>
        <dbReference type="ARBA" id="ARBA00022726"/>
    </source>
</evidence>
<dbReference type="FunFam" id="3.30.1110.10:FF:000001">
    <property type="entry name" value="Adenosine kinase a"/>
    <property type="match status" value="1"/>
</dbReference>
<evidence type="ECO:0000256" key="4">
    <source>
        <dbReference type="ARBA" id="ARBA00012119"/>
    </source>
</evidence>
<dbReference type="SUPFAM" id="SSF53613">
    <property type="entry name" value="Ribokinase-like"/>
    <property type="match status" value="1"/>
</dbReference>
<dbReference type="EC" id="2.7.1.20" evidence="4 14"/>
<proteinExistence type="inferred from homology"/>
<organism evidence="16 17">
    <name type="scientific">Dentiscutata erythropus</name>
    <dbReference type="NCBI Taxonomy" id="1348616"/>
    <lineage>
        <taxon>Eukaryota</taxon>
        <taxon>Fungi</taxon>
        <taxon>Fungi incertae sedis</taxon>
        <taxon>Mucoromycota</taxon>
        <taxon>Glomeromycotina</taxon>
        <taxon>Glomeromycetes</taxon>
        <taxon>Diversisporales</taxon>
        <taxon>Gigasporaceae</taxon>
        <taxon>Dentiscutata</taxon>
    </lineage>
</organism>
<evidence type="ECO:0000256" key="3">
    <source>
        <dbReference type="ARBA" id="ARBA00010688"/>
    </source>
</evidence>
<comment type="similarity">
    <text evidence="3 14">Belongs to the carbohydrate kinase PfkB family.</text>
</comment>
<dbReference type="OrthoDB" id="432447at2759"/>
<evidence type="ECO:0000256" key="11">
    <source>
        <dbReference type="ARBA" id="ARBA00051362"/>
    </source>
</evidence>
<feature type="active site" description="Proton acceptor" evidence="13">
    <location>
        <position position="333"/>
    </location>
</feature>
<dbReference type="GO" id="GO:0005524">
    <property type="term" value="F:ATP binding"/>
    <property type="evidence" value="ECO:0007669"/>
    <property type="project" value="UniProtKB-UniRule"/>
</dbReference>
<dbReference type="GO" id="GO:0005829">
    <property type="term" value="C:cytosol"/>
    <property type="evidence" value="ECO:0007669"/>
    <property type="project" value="TreeGrafter"/>
</dbReference>
<dbReference type="PROSITE" id="PS00584">
    <property type="entry name" value="PFKB_KINASES_2"/>
    <property type="match status" value="1"/>
</dbReference>
<dbReference type="Pfam" id="PF00294">
    <property type="entry name" value="PfkB"/>
    <property type="match status" value="1"/>
</dbReference>
<dbReference type="CDD" id="cd01168">
    <property type="entry name" value="adenosine_kinase"/>
    <property type="match status" value="1"/>
</dbReference>
<evidence type="ECO:0000259" key="15">
    <source>
        <dbReference type="Pfam" id="PF00294"/>
    </source>
</evidence>
<gene>
    <name evidence="16" type="ORF">DERYTH_LOCUS14374</name>
</gene>
<evidence type="ECO:0000256" key="8">
    <source>
        <dbReference type="ARBA" id="ARBA00022777"/>
    </source>
</evidence>
<comment type="caution">
    <text evidence="16">The sequence shown here is derived from an EMBL/GenBank/DDBJ whole genome shotgun (WGS) entry which is preliminary data.</text>
</comment>
<evidence type="ECO:0000256" key="5">
    <source>
        <dbReference type="ARBA" id="ARBA00022679"/>
    </source>
</evidence>
<keyword evidence="9 14" id="KW-0067">ATP-binding</keyword>
<protein>
    <recommendedName>
        <fullName evidence="12 14">Adenosine kinase</fullName>
        <shortName evidence="14">AK</shortName>
        <ecNumber evidence="4 14">2.7.1.20</ecNumber>
    </recommendedName>
    <alternativeName>
        <fullName evidence="14">Adenosine 5'-phosphotransferase</fullName>
    </alternativeName>
</protein>
<dbReference type="InterPro" id="IPR001805">
    <property type="entry name" value="Adenokinase"/>
</dbReference>
<comment type="catalytic activity">
    <reaction evidence="11 14">
        <text>adenosine + ATP = AMP + ADP + H(+)</text>
        <dbReference type="Rhea" id="RHEA:20824"/>
        <dbReference type="ChEBI" id="CHEBI:15378"/>
        <dbReference type="ChEBI" id="CHEBI:16335"/>
        <dbReference type="ChEBI" id="CHEBI:30616"/>
        <dbReference type="ChEBI" id="CHEBI:456215"/>
        <dbReference type="ChEBI" id="CHEBI:456216"/>
        <dbReference type="EC" id="2.7.1.20"/>
    </reaction>
</comment>
<dbReference type="GO" id="GO:0006144">
    <property type="term" value="P:purine nucleobase metabolic process"/>
    <property type="evidence" value="ECO:0007669"/>
    <property type="project" value="TreeGrafter"/>
</dbReference>
<name>A0A9N9ND44_9GLOM</name>
<dbReference type="PANTHER" id="PTHR45769:SF3">
    <property type="entry name" value="ADENOSINE KINASE"/>
    <property type="match status" value="1"/>
</dbReference>
<keyword evidence="5 14" id="KW-0808">Transferase</keyword>
<dbReference type="AlphaFoldDB" id="A0A9N9ND44"/>
<dbReference type="GO" id="GO:0005634">
    <property type="term" value="C:nucleus"/>
    <property type="evidence" value="ECO:0007669"/>
    <property type="project" value="TreeGrafter"/>
</dbReference>
<dbReference type="PANTHER" id="PTHR45769">
    <property type="entry name" value="ADENOSINE KINASE"/>
    <property type="match status" value="1"/>
</dbReference>
<evidence type="ECO:0000256" key="12">
    <source>
        <dbReference type="ARBA" id="ARBA00068771"/>
    </source>
</evidence>
<dbReference type="InterPro" id="IPR011611">
    <property type="entry name" value="PfkB_dom"/>
</dbReference>
<comment type="cofactor">
    <cofactor evidence="1 14">
        <name>Mg(2+)</name>
        <dbReference type="ChEBI" id="CHEBI:18420"/>
    </cofactor>
</comment>
<dbReference type="PRINTS" id="PR00989">
    <property type="entry name" value="ADENOKINASE"/>
</dbReference>
<dbReference type="InterPro" id="IPR002173">
    <property type="entry name" value="Carboh/pur_kinase_PfkB_CS"/>
</dbReference>
<sequence>MGLQKLNDSDWPPLTLEVNDNTFRKRVTLQDIKMTEHKPILLCMGNPLLDISVVADESLLKKYDLKANDAILAEEKHKPLYEELVKSYKPDYVAGGAAQNVARAAQYILQPNSTVYFGCVGNDQFAEQMRNAAQREGLIADYLVTDEHPTGTCGVIITNNHRSLVANLSAAEQYKDSSHIDLPEKWEIVKNVKFYYITGFFMSSSISSMLKVAKHAAETNKPFMFNLSAPFICLAPQMKKSLSEIVPYCDIIFGNESEAEAFAVSENWQSKDLRGIALKIATLPKINTSRSRIVIITHGSEPTIVANQDLSIYEVPIIPINVEEIVDTNGAGDSFAGGFLSQYVQGKTIEECVNAGHWLANINIKRVGPTFPEEKIPYPS</sequence>
<dbReference type="Gene3D" id="3.30.1110.10">
    <property type="match status" value="1"/>
</dbReference>
<evidence type="ECO:0000256" key="14">
    <source>
        <dbReference type="RuleBase" id="RU368116"/>
    </source>
</evidence>
<evidence type="ECO:0000256" key="7">
    <source>
        <dbReference type="ARBA" id="ARBA00022741"/>
    </source>
</evidence>
<dbReference type="GO" id="GO:0006166">
    <property type="term" value="P:purine ribonucleoside salvage"/>
    <property type="evidence" value="ECO:0007669"/>
    <property type="project" value="UniProtKB-KW"/>
</dbReference>
<dbReference type="GO" id="GO:0004001">
    <property type="term" value="F:adenosine kinase activity"/>
    <property type="evidence" value="ECO:0007669"/>
    <property type="project" value="UniProtKB-UniRule"/>
</dbReference>
<evidence type="ECO:0000313" key="16">
    <source>
        <dbReference type="EMBL" id="CAG8721785.1"/>
    </source>
</evidence>
<keyword evidence="8 14" id="KW-0418">Kinase</keyword>
<dbReference type="Proteomes" id="UP000789405">
    <property type="component" value="Unassembled WGS sequence"/>
</dbReference>
<keyword evidence="7 14" id="KW-0547">Nucleotide-binding</keyword>